<dbReference type="Pfam" id="PF01890">
    <property type="entry name" value="CbiG_C"/>
    <property type="match status" value="1"/>
</dbReference>
<protein>
    <submittedName>
        <fullName evidence="2">Cobalt-precorrin 5A hydrolase</fullName>
    </submittedName>
</protein>
<dbReference type="AlphaFoldDB" id="A0A542ZIL3"/>
<dbReference type="GO" id="GO:0009236">
    <property type="term" value="P:cobalamin biosynthetic process"/>
    <property type="evidence" value="ECO:0007669"/>
    <property type="project" value="InterPro"/>
</dbReference>
<dbReference type="SUPFAM" id="SSF159664">
    <property type="entry name" value="CobE/GbiG C-terminal domain-like"/>
    <property type="match status" value="1"/>
</dbReference>
<keyword evidence="2" id="KW-0378">Hydrolase</keyword>
<dbReference type="PANTHER" id="PTHR37477:SF1">
    <property type="entry name" value="COBALT-PRECORRIN-5A HYDROLASE"/>
    <property type="match status" value="1"/>
</dbReference>
<keyword evidence="3" id="KW-1185">Reference proteome</keyword>
<sequence>MSVVLGVGGRPGAPADELLTLAAAALAERGLDPGAVCLVATLDRRAEADAVQGLAAASGARVKAVTVETLAAQACPTPSARVLAAVGSSSVAEAAVLACGGRLLGPRHTSRAWTVAVGALPADGPPDAVHPTVATPVREDR</sequence>
<dbReference type="InterPro" id="IPR052553">
    <property type="entry name" value="CbiG_hydrolase"/>
</dbReference>
<name>A0A542ZIL3_9MICO</name>
<evidence type="ECO:0000313" key="2">
    <source>
        <dbReference type="EMBL" id="TQL60182.1"/>
    </source>
</evidence>
<dbReference type="Gene3D" id="3.30.420.180">
    <property type="entry name" value="CobE/GbiG C-terminal domain"/>
    <property type="match status" value="1"/>
</dbReference>
<evidence type="ECO:0000259" key="1">
    <source>
        <dbReference type="Pfam" id="PF01890"/>
    </source>
</evidence>
<dbReference type="EMBL" id="VFOQ01000001">
    <property type="protein sequence ID" value="TQL60182.1"/>
    <property type="molecule type" value="Genomic_DNA"/>
</dbReference>
<dbReference type="Proteomes" id="UP000319514">
    <property type="component" value="Unassembled WGS sequence"/>
</dbReference>
<feature type="domain" description="CobE/GbiG C-terminal" evidence="1">
    <location>
        <begin position="3"/>
        <end position="117"/>
    </location>
</feature>
<comment type="caution">
    <text evidence="2">The sequence shown here is derived from an EMBL/GenBank/DDBJ whole genome shotgun (WGS) entry which is preliminary data.</text>
</comment>
<dbReference type="InterPro" id="IPR002750">
    <property type="entry name" value="CobE/GbiG_C"/>
</dbReference>
<gene>
    <name evidence="2" type="ORF">FB474_1565</name>
</gene>
<dbReference type="GO" id="GO:0016787">
    <property type="term" value="F:hydrolase activity"/>
    <property type="evidence" value="ECO:0007669"/>
    <property type="project" value="UniProtKB-KW"/>
</dbReference>
<proteinExistence type="predicted"/>
<dbReference type="InterPro" id="IPR036518">
    <property type="entry name" value="CobE/GbiG_C_sf"/>
</dbReference>
<evidence type="ECO:0000313" key="3">
    <source>
        <dbReference type="Proteomes" id="UP000319514"/>
    </source>
</evidence>
<dbReference type="PANTHER" id="PTHR37477">
    <property type="entry name" value="COBALT-PRECORRIN-5A HYDROLASE"/>
    <property type="match status" value="1"/>
</dbReference>
<dbReference type="RefSeq" id="WP_185746086.1">
    <property type="nucleotide sequence ID" value="NZ_BAAAKX010000021.1"/>
</dbReference>
<reference evidence="2 3" key="1">
    <citation type="submission" date="2019-06" db="EMBL/GenBank/DDBJ databases">
        <title>Sequencing the genomes of 1000 actinobacteria strains.</title>
        <authorList>
            <person name="Klenk H.-P."/>
        </authorList>
    </citation>
    <scope>NUCLEOTIDE SEQUENCE [LARGE SCALE GENOMIC DNA]</scope>
    <source>
        <strain evidence="2 3">DSM 18082</strain>
    </source>
</reference>
<organism evidence="2 3">
    <name type="scientific">Oryzihumus leptocrescens</name>
    <dbReference type="NCBI Taxonomy" id="297536"/>
    <lineage>
        <taxon>Bacteria</taxon>
        <taxon>Bacillati</taxon>
        <taxon>Actinomycetota</taxon>
        <taxon>Actinomycetes</taxon>
        <taxon>Micrococcales</taxon>
        <taxon>Intrasporangiaceae</taxon>
        <taxon>Oryzihumus</taxon>
    </lineage>
</organism>
<accession>A0A542ZIL3</accession>